<proteinExistence type="predicted"/>
<dbReference type="InterPro" id="IPR043502">
    <property type="entry name" value="DNA/RNA_pol_sf"/>
</dbReference>
<sequence length="872" mass="99092">MDGSVLTILGPPAQSEDPDDWSIRMEVLKCLNKFDQIFSSLTEIEFKVVVGPLWQTFVSSLRVYEPLSVGGADDPHEGRYDFDGAEEKKKSLESFIIQLFALLLTIVGGRRLAKVLRSDNGGEYQSSDLQKYLEGHGIIHQTTCANTPQQNGVAERKNRHLLEVVRASLIAAKTPISYWGEAITSAAYLINRVPSSLINFQTPLQALTNVVVAPIVPNLPPRVFGCVAFVHLHKHQRTKLTSHALQCVFVGYALHKKGYRCYHPPTRQMYITMDVVFHEDSMYFSSESELQGEYHKEIQTLDYDCHMSEEDESGQSELVNKEMGELDMSGQQFGSENVFTEIPNQSSSVEGVLNLEPDPFVKRLPHRHNRGIPKPTYEPELSTKVKYPMSNYVSNHRLSESNKSFVNQLSTVPIPNSVQEALADPRWKAAMNEEIKSLQKNETWELVECPPGKKPVGCRWIYTVKYKANGSIELFKARLVAKEYTQTYGIDYTETFAPVTKINTVRVLPSLAANLDWSLQQFDVKNVFLHGELSEEVYMDLPPGCMVSEKQCQKVCKLKKSLYGLKQSPRAWFGRFTKSMRAFGYRQSNSDHTLFLKKQHGKITALIVYVDDMVVIGNDPEERKALQNYLSREFEMKDLGSLKYFLGIEVSRSSEGIFLSQRKYALDLLQETGMSGCQPVNIPIEEGLKLCVEPNQVSTDKGRYQRLVGRLMYLAHTRPDLAYALSVVSQYMHNPGEQHMNAVMRILRRSTSGYFTFVCGNLVTWKSKKQNVVARSSAEAEFRGMTLGLCETLWLRLLLQDLCYLSRQPIRLFCDNKAACDIAHNPVQHDRTKHVEVDRFFIKEKLDDKIVELPKIRSEDQLVDILTKAVSS</sequence>
<dbReference type="InterPro" id="IPR001584">
    <property type="entry name" value="Integrase_cat-core"/>
</dbReference>
<dbReference type="InterPro" id="IPR036397">
    <property type="entry name" value="RNaseH_sf"/>
</dbReference>
<name>A0ABY9CB45_VITVI</name>
<dbReference type="InterPro" id="IPR013103">
    <property type="entry name" value="RVT_2"/>
</dbReference>
<dbReference type="EMBL" id="CP126654">
    <property type="protein sequence ID" value="WJZ91972.1"/>
    <property type="molecule type" value="Genomic_DNA"/>
</dbReference>
<evidence type="ECO:0000313" key="2">
    <source>
        <dbReference type="EMBL" id="WJZ91972.1"/>
    </source>
</evidence>
<reference evidence="2 3" key="1">
    <citation type="journal article" date="2023" name="Hortic Res">
        <title>The complete reference genome for grapevine (Vitis vinifera L.) genetics and breeding.</title>
        <authorList>
            <person name="Shi X."/>
            <person name="Cao S."/>
            <person name="Wang X."/>
            <person name="Huang S."/>
            <person name="Wang Y."/>
            <person name="Liu Z."/>
            <person name="Liu W."/>
            <person name="Leng X."/>
            <person name="Peng Y."/>
            <person name="Wang N."/>
            <person name="Wang Y."/>
            <person name="Ma Z."/>
            <person name="Xu X."/>
            <person name="Zhang F."/>
            <person name="Xue H."/>
            <person name="Zhong H."/>
            <person name="Wang Y."/>
            <person name="Zhang K."/>
            <person name="Velt A."/>
            <person name="Avia K."/>
            <person name="Holtgrawe D."/>
            <person name="Grimplet J."/>
            <person name="Matus J.T."/>
            <person name="Ware D."/>
            <person name="Wu X."/>
            <person name="Wang H."/>
            <person name="Liu C."/>
            <person name="Fang Y."/>
            <person name="Rustenholz C."/>
            <person name="Cheng Z."/>
            <person name="Xiao H."/>
            <person name="Zhou Y."/>
        </authorList>
    </citation>
    <scope>NUCLEOTIDE SEQUENCE [LARGE SCALE GENOMIC DNA]</scope>
    <source>
        <strain evidence="3">cv. Pinot noir / PN40024</strain>
        <tissue evidence="2">Leaf</tissue>
    </source>
</reference>
<gene>
    <name evidence="2" type="ORF">VitviT2T_011005</name>
</gene>
<dbReference type="Proteomes" id="UP001227230">
    <property type="component" value="Chromosome 7"/>
</dbReference>
<keyword evidence="3" id="KW-1185">Reference proteome</keyword>
<dbReference type="InterPro" id="IPR012337">
    <property type="entry name" value="RNaseH-like_sf"/>
</dbReference>
<organism evidence="2 3">
    <name type="scientific">Vitis vinifera</name>
    <name type="common">Grape</name>
    <dbReference type="NCBI Taxonomy" id="29760"/>
    <lineage>
        <taxon>Eukaryota</taxon>
        <taxon>Viridiplantae</taxon>
        <taxon>Streptophyta</taxon>
        <taxon>Embryophyta</taxon>
        <taxon>Tracheophyta</taxon>
        <taxon>Spermatophyta</taxon>
        <taxon>Magnoliopsida</taxon>
        <taxon>eudicotyledons</taxon>
        <taxon>Gunneridae</taxon>
        <taxon>Pentapetalae</taxon>
        <taxon>rosids</taxon>
        <taxon>Vitales</taxon>
        <taxon>Vitaceae</taxon>
        <taxon>Viteae</taxon>
        <taxon>Vitis</taxon>
    </lineage>
</organism>
<dbReference type="PROSITE" id="PS50994">
    <property type="entry name" value="INTEGRASE"/>
    <property type="match status" value="1"/>
</dbReference>
<dbReference type="CDD" id="cd09272">
    <property type="entry name" value="RNase_HI_RT_Ty1"/>
    <property type="match status" value="1"/>
</dbReference>
<feature type="domain" description="Integrase catalytic" evidence="1">
    <location>
        <begin position="41"/>
        <end position="211"/>
    </location>
</feature>
<dbReference type="Pfam" id="PF25597">
    <property type="entry name" value="SH3_retrovirus"/>
    <property type="match status" value="1"/>
</dbReference>
<dbReference type="PANTHER" id="PTHR11439">
    <property type="entry name" value="GAG-POL-RELATED RETROTRANSPOSON"/>
    <property type="match status" value="1"/>
</dbReference>
<protein>
    <recommendedName>
        <fullName evidence="1">Integrase catalytic domain-containing protein</fullName>
    </recommendedName>
</protein>
<dbReference type="PANTHER" id="PTHR11439:SF467">
    <property type="entry name" value="INTEGRASE CATALYTIC DOMAIN-CONTAINING PROTEIN"/>
    <property type="match status" value="1"/>
</dbReference>
<evidence type="ECO:0000313" key="3">
    <source>
        <dbReference type="Proteomes" id="UP001227230"/>
    </source>
</evidence>
<dbReference type="SUPFAM" id="SSF56672">
    <property type="entry name" value="DNA/RNA polymerases"/>
    <property type="match status" value="1"/>
</dbReference>
<dbReference type="SUPFAM" id="SSF53098">
    <property type="entry name" value="Ribonuclease H-like"/>
    <property type="match status" value="1"/>
</dbReference>
<dbReference type="InterPro" id="IPR057670">
    <property type="entry name" value="SH3_retrovirus"/>
</dbReference>
<accession>A0ABY9CB45</accession>
<evidence type="ECO:0000259" key="1">
    <source>
        <dbReference type="PROSITE" id="PS50994"/>
    </source>
</evidence>
<dbReference type="Pfam" id="PF07727">
    <property type="entry name" value="RVT_2"/>
    <property type="match status" value="1"/>
</dbReference>
<dbReference type="Gene3D" id="3.30.420.10">
    <property type="entry name" value="Ribonuclease H-like superfamily/Ribonuclease H"/>
    <property type="match status" value="1"/>
</dbReference>